<dbReference type="PROSITE" id="PS50111">
    <property type="entry name" value="CHEMOTAXIS_TRANSDUC_2"/>
    <property type="match status" value="1"/>
</dbReference>
<dbReference type="SMART" id="SM00283">
    <property type="entry name" value="MA"/>
    <property type="match status" value="1"/>
</dbReference>
<reference evidence="16 17" key="1">
    <citation type="submission" date="2019-12" db="EMBL/GenBank/DDBJ databases">
        <title>Novel species isolated from a subtropical stream in China.</title>
        <authorList>
            <person name="Lu H."/>
        </authorList>
    </citation>
    <scope>NUCLEOTIDE SEQUENCE [LARGE SCALE GENOMIC DNA]</scope>
    <source>
        <strain evidence="16 17">FT94W</strain>
    </source>
</reference>
<keyword evidence="8 13" id="KW-0472">Membrane</keyword>
<comment type="subcellular location">
    <subcellularLocation>
        <location evidence="1">Cell inner membrane</location>
        <topology evidence="1">Multi-pass membrane protein</topology>
    </subcellularLocation>
</comment>
<feature type="domain" description="HAMP" evidence="15">
    <location>
        <begin position="211"/>
        <end position="263"/>
    </location>
</feature>
<evidence type="ECO:0000256" key="13">
    <source>
        <dbReference type="SAM" id="Phobius"/>
    </source>
</evidence>
<dbReference type="Pfam" id="PF00015">
    <property type="entry name" value="MCPsignal"/>
    <property type="match status" value="1"/>
</dbReference>
<evidence type="ECO:0000256" key="1">
    <source>
        <dbReference type="ARBA" id="ARBA00004429"/>
    </source>
</evidence>
<dbReference type="Pfam" id="PF02203">
    <property type="entry name" value="TarH"/>
    <property type="match status" value="1"/>
</dbReference>
<evidence type="ECO:0000313" key="16">
    <source>
        <dbReference type="EMBL" id="MYM35417.1"/>
    </source>
</evidence>
<feature type="transmembrane region" description="Helical" evidence="13">
    <location>
        <begin position="188"/>
        <end position="210"/>
    </location>
</feature>
<keyword evidence="5" id="KW-0997">Cell inner membrane</keyword>
<evidence type="ECO:0000256" key="2">
    <source>
        <dbReference type="ARBA" id="ARBA00022475"/>
    </source>
</evidence>
<organism evidence="16 17">
    <name type="scientific">Duganella lactea</name>
    <dbReference type="NCBI Taxonomy" id="2692173"/>
    <lineage>
        <taxon>Bacteria</taxon>
        <taxon>Pseudomonadati</taxon>
        <taxon>Pseudomonadota</taxon>
        <taxon>Betaproteobacteria</taxon>
        <taxon>Burkholderiales</taxon>
        <taxon>Oxalobacteraceae</taxon>
        <taxon>Telluria group</taxon>
        <taxon>Duganella</taxon>
    </lineage>
</organism>
<dbReference type="PROSITE" id="PS50885">
    <property type="entry name" value="HAMP"/>
    <property type="match status" value="1"/>
</dbReference>
<evidence type="ECO:0000259" key="14">
    <source>
        <dbReference type="PROSITE" id="PS50111"/>
    </source>
</evidence>
<dbReference type="InterPro" id="IPR051310">
    <property type="entry name" value="MCP_chemotaxis"/>
</dbReference>
<dbReference type="CDD" id="cd11386">
    <property type="entry name" value="MCP_signal"/>
    <property type="match status" value="1"/>
</dbReference>
<dbReference type="InterPro" id="IPR004090">
    <property type="entry name" value="Chemotax_Me-accpt_rcpt"/>
</dbReference>
<protein>
    <submittedName>
        <fullName evidence="16">HAMP domain-containing protein</fullName>
    </submittedName>
</protein>
<evidence type="ECO:0000256" key="10">
    <source>
        <dbReference type="ARBA" id="ARBA00029447"/>
    </source>
</evidence>
<dbReference type="Proteomes" id="UP000449678">
    <property type="component" value="Unassembled WGS sequence"/>
</dbReference>
<evidence type="ECO:0000256" key="11">
    <source>
        <dbReference type="PROSITE-ProRule" id="PRU00284"/>
    </source>
</evidence>
<feature type="region of interest" description="Disordered" evidence="12">
    <location>
        <begin position="508"/>
        <end position="545"/>
    </location>
</feature>
<evidence type="ECO:0000256" key="12">
    <source>
        <dbReference type="SAM" id="MobiDB-lite"/>
    </source>
</evidence>
<proteinExistence type="inferred from homology"/>
<dbReference type="PANTHER" id="PTHR43531:SF14">
    <property type="entry name" value="METHYL-ACCEPTING CHEMOTAXIS PROTEIN I-RELATED"/>
    <property type="match status" value="1"/>
</dbReference>
<evidence type="ECO:0000259" key="15">
    <source>
        <dbReference type="PROSITE" id="PS50885"/>
    </source>
</evidence>
<evidence type="ECO:0000256" key="9">
    <source>
        <dbReference type="ARBA" id="ARBA00023224"/>
    </source>
</evidence>
<dbReference type="Gene3D" id="1.10.287.950">
    <property type="entry name" value="Methyl-accepting chemotaxis protein"/>
    <property type="match status" value="1"/>
</dbReference>
<evidence type="ECO:0000256" key="4">
    <source>
        <dbReference type="ARBA" id="ARBA00022500"/>
    </source>
</evidence>
<dbReference type="InterPro" id="IPR004089">
    <property type="entry name" value="MCPsignal_dom"/>
</dbReference>
<dbReference type="CDD" id="cd06225">
    <property type="entry name" value="HAMP"/>
    <property type="match status" value="1"/>
</dbReference>
<comment type="similarity">
    <text evidence="10">Belongs to the methyl-accepting chemotaxis (MCP) protein family.</text>
</comment>
<dbReference type="SUPFAM" id="SSF58104">
    <property type="entry name" value="Methyl-accepting chemotaxis protein (MCP) signaling domain"/>
    <property type="match status" value="1"/>
</dbReference>
<keyword evidence="6 13" id="KW-0812">Transmembrane</keyword>
<gene>
    <name evidence="16" type="ORF">GTP38_13865</name>
</gene>
<evidence type="ECO:0000313" key="17">
    <source>
        <dbReference type="Proteomes" id="UP000449678"/>
    </source>
</evidence>
<sequence>MTINSSIRQRLIGAMTILGLLVILTGVAGIYGMRAMYASMREINTNTLPSALAIADSQLAIARARLVLDRVVVKGGQATEADLSRAAMYITQADKAWADYLALPQESAEKALSDEVGRRRRALSDEGYRPMLQAIGAEDNARARHYAMTVLPALYTELTKAAAALTDFQSQVNQRYYAASQDSYQRQLWIAGAAIAVSLLTSVVACLSLLRAIMGPISSTIRHFDGIATGDLGKPIIVHSQDEMGKLMQGLAGMQQQLAGTIRAVRSGTETIATATTQIAAGNLDLSRRTEQQAASLEETASSLEQLTAAVRQNSESARQSSALAQTVSQSAQQSGELVHGVVGTMSDIRQASARIADIIGVIDGIAFQTNILALNAAVEAARAGEQGRGFAVVAAEVRHLAQRSAEAAKDIKELIGESVGRVDRGADLVASAGDSMTRLVDDIQRVARLMSEIEHAGQEQEVGIGQINQAITELDAVTQQNAALVEEATAAAEALREQAERLADEVSVFKLDDGAQSPPSPSPRPLPRLRAPSGQPATLPATLG</sequence>
<keyword evidence="9 11" id="KW-0807">Transducer</keyword>
<dbReference type="Pfam" id="PF00672">
    <property type="entry name" value="HAMP"/>
    <property type="match status" value="1"/>
</dbReference>
<feature type="transmembrane region" description="Helical" evidence="13">
    <location>
        <begin position="12"/>
        <end position="31"/>
    </location>
</feature>
<evidence type="ECO:0000256" key="5">
    <source>
        <dbReference type="ARBA" id="ARBA00022519"/>
    </source>
</evidence>
<keyword evidence="17" id="KW-1185">Reference proteome</keyword>
<feature type="domain" description="Methyl-accepting transducer" evidence="14">
    <location>
        <begin position="268"/>
        <end position="497"/>
    </location>
</feature>
<evidence type="ECO:0000256" key="3">
    <source>
        <dbReference type="ARBA" id="ARBA00022481"/>
    </source>
</evidence>
<dbReference type="EMBL" id="WWCO01000008">
    <property type="protein sequence ID" value="MYM35417.1"/>
    <property type="molecule type" value="Genomic_DNA"/>
</dbReference>
<evidence type="ECO:0000256" key="8">
    <source>
        <dbReference type="ARBA" id="ARBA00023136"/>
    </source>
</evidence>
<evidence type="ECO:0000256" key="6">
    <source>
        <dbReference type="ARBA" id="ARBA00022692"/>
    </source>
</evidence>
<keyword evidence="3" id="KW-0488">Methylation</keyword>
<name>A0ABW9VCT6_9BURK</name>
<dbReference type="PANTHER" id="PTHR43531">
    <property type="entry name" value="PROTEIN ICFG"/>
    <property type="match status" value="1"/>
</dbReference>
<dbReference type="InterPro" id="IPR003660">
    <property type="entry name" value="HAMP_dom"/>
</dbReference>
<keyword evidence="4" id="KW-0145">Chemotaxis</keyword>
<keyword evidence="2" id="KW-1003">Cell membrane</keyword>
<evidence type="ECO:0000256" key="7">
    <source>
        <dbReference type="ARBA" id="ARBA00022989"/>
    </source>
</evidence>
<accession>A0ABW9VCT6</accession>
<comment type="caution">
    <text evidence="16">The sequence shown here is derived from an EMBL/GenBank/DDBJ whole genome shotgun (WGS) entry which is preliminary data.</text>
</comment>
<dbReference type="InterPro" id="IPR003122">
    <property type="entry name" value="Tar_rcpt_lig-bd"/>
</dbReference>
<dbReference type="SMART" id="SM00304">
    <property type="entry name" value="HAMP"/>
    <property type="match status" value="1"/>
</dbReference>
<keyword evidence="7 13" id="KW-1133">Transmembrane helix</keyword>
<dbReference type="PRINTS" id="PR00260">
    <property type="entry name" value="CHEMTRNSDUCR"/>
</dbReference>
<dbReference type="RefSeq" id="WP_160990795.1">
    <property type="nucleotide sequence ID" value="NZ_WWCO01000008.1"/>
</dbReference>